<feature type="compositionally biased region" description="Polar residues" evidence="8">
    <location>
        <begin position="92"/>
        <end position="106"/>
    </location>
</feature>
<dbReference type="GO" id="GO:0003714">
    <property type="term" value="F:transcription corepressor activity"/>
    <property type="evidence" value="ECO:0007669"/>
    <property type="project" value="TreeGrafter"/>
</dbReference>
<evidence type="ECO:0000256" key="8">
    <source>
        <dbReference type="SAM" id="MobiDB-lite"/>
    </source>
</evidence>
<dbReference type="Pfam" id="PF00644">
    <property type="entry name" value="PARP"/>
    <property type="match status" value="1"/>
</dbReference>
<dbReference type="GO" id="GO:0005737">
    <property type="term" value="C:cytoplasm"/>
    <property type="evidence" value="ECO:0007669"/>
    <property type="project" value="TreeGrafter"/>
</dbReference>
<keyword evidence="3 7" id="KW-0808">Transferase</keyword>
<dbReference type="InterPro" id="IPR057051">
    <property type="entry name" value="PARP14_RPM_1"/>
</dbReference>
<dbReference type="PROSITE" id="PS51059">
    <property type="entry name" value="PARP_CATALYTIC"/>
    <property type="match status" value="1"/>
</dbReference>
<organism evidence="11 12">
    <name type="scientific">Stegastes partitus</name>
    <name type="common">bicolor damselfish</name>
    <dbReference type="NCBI Taxonomy" id="144197"/>
    <lineage>
        <taxon>Eukaryota</taxon>
        <taxon>Metazoa</taxon>
        <taxon>Chordata</taxon>
        <taxon>Craniata</taxon>
        <taxon>Vertebrata</taxon>
        <taxon>Euteleostomi</taxon>
        <taxon>Actinopterygii</taxon>
        <taxon>Neopterygii</taxon>
        <taxon>Teleostei</taxon>
        <taxon>Neoteleostei</taxon>
        <taxon>Acanthomorphata</taxon>
        <taxon>Ovalentaria</taxon>
        <taxon>Pomacentridae</taxon>
        <taxon>Stegastes</taxon>
    </lineage>
</organism>
<feature type="domain" description="Macro" evidence="10">
    <location>
        <begin position="623"/>
        <end position="809"/>
    </location>
</feature>
<evidence type="ECO:0000313" key="12">
    <source>
        <dbReference type="RefSeq" id="XP_008284627.1"/>
    </source>
</evidence>
<feature type="region of interest" description="Disordered" evidence="8">
    <location>
        <begin position="83"/>
        <end position="106"/>
    </location>
</feature>
<protein>
    <recommendedName>
        <fullName evidence="7">Poly [ADP-ribose] polymerase</fullName>
        <shortName evidence="7">PARP</shortName>
        <ecNumber evidence="7">2.4.2.-</ecNumber>
    </recommendedName>
</protein>
<dbReference type="PANTHER" id="PTHR14453:SF107">
    <property type="entry name" value="POLY [ADP-RIBOSE] POLYMERASE"/>
    <property type="match status" value="1"/>
</dbReference>
<dbReference type="GeneID" id="103360599"/>
<dbReference type="GO" id="GO:1990404">
    <property type="term" value="F:NAD+-protein mono-ADP-ribosyltransferase activity"/>
    <property type="evidence" value="ECO:0007669"/>
    <property type="project" value="TreeGrafter"/>
</dbReference>
<evidence type="ECO:0000259" key="10">
    <source>
        <dbReference type="PROSITE" id="PS51154"/>
    </source>
</evidence>
<dbReference type="GO" id="GO:0003950">
    <property type="term" value="F:NAD+ poly-ADP-ribosyltransferase activity"/>
    <property type="evidence" value="ECO:0007669"/>
    <property type="project" value="UniProtKB-UniRule"/>
</dbReference>
<dbReference type="InterPro" id="IPR043472">
    <property type="entry name" value="Macro_dom-like"/>
</dbReference>
<evidence type="ECO:0000256" key="1">
    <source>
        <dbReference type="ARBA" id="ARBA00004123"/>
    </source>
</evidence>
<dbReference type="SUPFAM" id="SSF56399">
    <property type="entry name" value="ADP-ribosylation"/>
    <property type="match status" value="1"/>
</dbReference>
<sequence>MDEYQYPLFFKAKELRGNEKEKIRRYFQKRRDSGGGDCGFIEKVRDKTYRICFKEKKDLERVLERKVHIIDLSWEELHLTVSRTDSPHSPGHTDQPSSSHSQTCAKGNTKGLEKIFKIDIFLLYYLRDNPKASKVLKKQLSSIGCTVEFNIDEEEAVVRGDIEKGPGGASGGAAEKWELQVDRVFINLTDSYLCHHVFDRKQIKMLLQDSSFANASKIQGSLKKIRQQRERMGDTFRHSSEEVIANAFEALSKLRATRNQIQLCLDRTNLFHTARDPPSTSQSQKECPVEEEQFKLVEEEFTRVMSTHYPVVKILRSKGNTITLKGPNNEVQSGAAKLDELTKEVLEKRIKLPIDLITFIKTSDAIFKYQTHFQSFKNPVSLKVESDLVLSSLSSHSLDDAFQTLLNDLSVEIVKLQGAAAVSPDLDRMKEILIKAKNEANRGKLRVDVSFISEPRKPVVTKVRLVGYSENVNKLKEVLHDYQINQAVIEEELKLPNPDLVYCFHEILDWIDMKQRKVTFKFLHSPNPCVLLSGRRCHVREAKQALMPALATLISDTLVLDGPGAWRYFQADGKVSKELVESSFKVLIRGRKGALLTNVKTEPQSISSIYSITPTSSIIRRWCQTPADMTANKPKLEIKLGSLVDEQVNVLVVPMLGMQLGSTNIGKCLLKKAGNAIRRSFDLMAAKGVVVPGDVLQVDGPPSLGCSKIFFIECQRWDGVNGQSEQALGNGLKRCLDLCVQQGWSSVALPVIGPGVALQYPWRKAFQVLTEKICQFASSSSSGSLSNIHIVIKPDHYSEECYHDVYQHLKLKIQQGGQAIFRSLTSDLDDVVVTVGGGVKLQLVFGDITNETTDAVVNTTDFTNFHTDGTCKNILSVAGPSVEAMLKTGKRRGKHSQTKHLQNSFLQLFLVLFAATVNQGAVFRTPPGSFPCKAILHVREEKDAGAIEQLACRIIQHCESFGYQSVAIPAISAGADGLDPAILQGIKTATTSSSLLCLTSIRLVLIKINDFLTFKKQIMQTFPPAVINTVPQPLHLLQRSPVSVNPDLSILHSGSSQQSVFLFVGRSRKNVNDALVALKKLYQDHCSTKTFTREDLEDLTQDDVKTLKQLVETEGLYVKEDQPGRGGLTVSGLKDGINQVEQMLHTATPLRKEMRVREEDDLYSRVTWCILGPNGSWDRLPKTANLNLERNNVTKGIVDAQGILWSVDLGKMEAIRRVMGTTTKLKRHEHLSDFTFPLYWDTMADGENLKVVALEPSSAEYRTVEKAFRQTVQQTVLKIERLQNVYLRRTYEARKNHISGKNARHVGAGEKLLYHGTSQETCESIKTNGFNRAFAGKHATSYGQGTYFAVKASYSAHTTYSKVADDGSQAMFVARVLTGCYTQGHSNMRVPPPRHSQQSHDHYDSVVDRTDNPSMYVVFHDNQAYPEYLITFCR</sequence>
<dbReference type="EC" id="2.4.2.-" evidence="7"/>
<dbReference type="GO" id="GO:0010629">
    <property type="term" value="P:negative regulation of gene expression"/>
    <property type="evidence" value="ECO:0007669"/>
    <property type="project" value="TreeGrafter"/>
</dbReference>
<comment type="similarity">
    <text evidence="6">Belongs to the ARTD/PARP family.</text>
</comment>
<gene>
    <name evidence="12" type="primary">LOC103360599</name>
</gene>
<dbReference type="InterPro" id="IPR012317">
    <property type="entry name" value="Poly(ADP-ribose)pol_cat_dom"/>
</dbReference>
<dbReference type="Proteomes" id="UP000694891">
    <property type="component" value="Unplaced"/>
</dbReference>
<evidence type="ECO:0000256" key="7">
    <source>
        <dbReference type="RuleBase" id="RU362114"/>
    </source>
</evidence>
<dbReference type="Pfam" id="PF23222">
    <property type="entry name" value="RRM_PARP14_1"/>
    <property type="match status" value="1"/>
</dbReference>
<comment type="subcellular location">
    <subcellularLocation>
        <location evidence="1">Nucleus</location>
    </subcellularLocation>
</comment>
<dbReference type="GO" id="GO:0005634">
    <property type="term" value="C:nucleus"/>
    <property type="evidence" value="ECO:0007669"/>
    <property type="project" value="UniProtKB-SubCell"/>
</dbReference>
<keyword evidence="5" id="KW-0539">Nucleus</keyword>
<dbReference type="Pfam" id="PF01661">
    <property type="entry name" value="Macro"/>
    <property type="match status" value="1"/>
</dbReference>
<dbReference type="CDD" id="cd01439">
    <property type="entry name" value="TCCD_inducible_PARP_like"/>
    <property type="match status" value="1"/>
</dbReference>
<dbReference type="SUPFAM" id="SSF52949">
    <property type="entry name" value="Macro domain-like"/>
    <property type="match status" value="2"/>
</dbReference>
<evidence type="ECO:0000256" key="4">
    <source>
        <dbReference type="ARBA" id="ARBA00023027"/>
    </source>
</evidence>
<dbReference type="InterPro" id="IPR002589">
    <property type="entry name" value="Macro_dom"/>
</dbReference>
<dbReference type="PANTHER" id="PTHR14453">
    <property type="entry name" value="PARP/ZINC FINGER CCCH TYPE DOMAIN CONTAINING PROTEIN"/>
    <property type="match status" value="1"/>
</dbReference>
<dbReference type="FunFam" id="3.90.228.10:FF:000008">
    <property type="entry name" value="Poly [ADP-ribose] polymerase"/>
    <property type="match status" value="1"/>
</dbReference>
<evidence type="ECO:0000256" key="6">
    <source>
        <dbReference type="ARBA" id="ARBA00024347"/>
    </source>
</evidence>
<accession>A0A9Y4K3H9</accession>
<evidence type="ECO:0000259" key="9">
    <source>
        <dbReference type="PROSITE" id="PS51059"/>
    </source>
</evidence>
<keyword evidence="4 7" id="KW-0520">NAD</keyword>
<dbReference type="GO" id="GO:0070212">
    <property type="term" value="P:protein poly-ADP-ribosylation"/>
    <property type="evidence" value="ECO:0007669"/>
    <property type="project" value="TreeGrafter"/>
</dbReference>
<dbReference type="Gene3D" id="3.30.70.330">
    <property type="match status" value="1"/>
</dbReference>
<name>A0A9Y4K3H9_9TELE</name>
<feature type="domain" description="Macro" evidence="10">
    <location>
        <begin position="828"/>
        <end position="1022"/>
    </location>
</feature>
<reference evidence="12" key="1">
    <citation type="submission" date="2025-08" db="UniProtKB">
        <authorList>
            <consortium name="RefSeq"/>
        </authorList>
    </citation>
    <scope>IDENTIFICATION</scope>
</reference>
<keyword evidence="11" id="KW-1185">Reference proteome</keyword>
<dbReference type="PROSITE" id="PS51154">
    <property type="entry name" value="MACRO"/>
    <property type="match status" value="2"/>
</dbReference>
<keyword evidence="2 7" id="KW-0328">Glycosyltransferase</keyword>
<proteinExistence type="inferred from homology"/>
<evidence type="ECO:0000256" key="3">
    <source>
        <dbReference type="ARBA" id="ARBA00022679"/>
    </source>
</evidence>
<dbReference type="Gene3D" id="3.90.228.10">
    <property type="match status" value="1"/>
</dbReference>
<dbReference type="InterPro" id="IPR012677">
    <property type="entry name" value="Nucleotide-bd_a/b_plait_sf"/>
</dbReference>
<dbReference type="Gene3D" id="3.40.220.10">
    <property type="entry name" value="Leucine Aminopeptidase, subunit E, domain 1"/>
    <property type="match status" value="2"/>
</dbReference>
<dbReference type="RefSeq" id="XP_008284627.1">
    <property type="nucleotide sequence ID" value="XM_008286405.1"/>
</dbReference>
<feature type="domain" description="PARP catalytic" evidence="9">
    <location>
        <begin position="1236"/>
        <end position="1434"/>
    </location>
</feature>
<evidence type="ECO:0000313" key="11">
    <source>
        <dbReference type="Proteomes" id="UP000694891"/>
    </source>
</evidence>
<dbReference type="InterPro" id="IPR052056">
    <property type="entry name" value="Mono-ARTD/PARP"/>
</dbReference>
<evidence type="ECO:0000256" key="5">
    <source>
        <dbReference type="ARBA" id="ARBA00023242"/>
    </source>
</evidence>
<evidence type="ECO:0000256" key="2">
    <source>
        <dbReference type="ARBA" id="ARBA00022676"/>
    </source>
</evidence>